<dbReference type="Gene3D" id="3.40.50.11010">
    <property type="match status" value="1"/>
</dbReference>
<reference evidence="1 2" key="1">
    <citation type="submission" date="2019-08" db="EMBL/GenBank/DDBJ databases">
        <title>Archangium and Cystobacter genomes.</title>
        <authorList>
            <person name="Chen I.-C.K."/>
            <person name="Wielgoss S."/>
        </authorList>
    </citation>
    <scope>NUCLEOTIDE SEQUENCE [LARGE SCALE GENOMIC DNA]</scope>
    <source>
        <strain evidence="1 2">Cbm 6</strain>
    </source>
</reference>
<dbReference type="Proteomes" id="UP001611383">
    <property type="component" value="Chromosome"/>
</dbReference>
<evidence type="ECO:0000313" key="1">
    <source>
        <dbReference type="EMBL" id="WNG48581.1"/>
    </source>
</evidence>
<keyword evidence="2" id="KW-1185">Reference proteome</keyword>
<dbReference type="SUPFAM" id="SSF53756">
    <property type="entry name" value="UDP-Glycosyltransferase/glycogen phosphorylase"/>
    <property type="match status" value="1"/>
</dbReference>
<sequence>MRRVEEVEFAKKALRGRDIVVFSTDWDGDPLSKMHIMRLLARENRILWVNSIGNRAPRANAHDARRIWKKLSRFTQGLQQLEPNFHVLSPLAIPLYGSGLARATNRTLLSLQVKRAMATLGFRRVISWSYLPASAPVSGTLGEELVVYHCVDEFSAFSDTNGRHIAELEKQLLHKAHLCITSAELLRDSKAKVNPNTVLVQHGVDFEHFVKACAPDTLVPQDIAKLPRPILGFFGLVADWVDLDVFEACARAYPEGSVVIIGKIAPDVDVSRLRAIPNIHFLGRKPYAELPGYCKAFDVALMPFKWNVLTLNSNPLKVREYLAAGLPCVSTPLPEVEKVGLCKLAREPEEYVRQVDACLKEGAGPSRERAQRIFHESWHARVEEIRQHVGETMLRLGQAPH</sequence>
<gene>
    <name evidence="1" type="ORF">F0U60_34055</name>
</gene>
<dbReference type="Pfam" id="PF13692">
    <property type="entry name" value="Glyco_trans_1_4"/>
    <property type="match status" value="1"/>
</dbReference>
<organism evidence="1 2">
    <name type="scientific">Archangium minus</name>
    <dbReference type="NCBI Taxonomy" id="83450"/>
    <lineage>
        <taxon>Bacteria</taxon>
        <taxon>Pseudomonadati</taxon>
        <taxon>Myxococcota</taxon>
        <taxon>Myxococcia</taxon>
        <taxon>Myxococcales</taxon>
        <taxon>Cystobacterineae</taxon>
        <taxon>Archangiaceae</taxon>
        <taxon>Archangium</taxon>
    </lineage>
</organism>
<protein>
    <submittedName>
        <fullName evidence="1">Glycosyltransferase family 1 protein</fullName>
    </submittedName>
</protein>
<accession>A0ABY9WZL9</accession>
<proteinExistence type="predicted"/>
<dbReference type="RefSeq" id="WP_395806224.1">
    <property type="nucleotide sequence ID" value="NZ_CP043494.1"/>
</dbReference>
<dbReference type="EMBL" id="CP043494">
    <property type="protein sequence ID" value="WNG48581.1"/>
    <property type="molecule type" value="Genomic_DNA"/>
</dbReference>
<name>A0ABY9WZL9_9BACT</name>
<evidence type="ECO:0000313" key="2">
    <source>
        <dbReference type="Proteomes" id="UP001611383"/>
    </source>
</evidence>
<dbReference type="Gene3D" id="3.40.50.2000">
    <property type="entry name" value="Glycogen Phosphorylase B"/>
    <property type="match status" value="1"/>
</dbReference>